<keyword evidence="1" id="KW-1133">Transmembrane helix</keyword>
<gene>
    <name evidence="2" type="ORF">H206_00417</name>
</gene>
<sequence length="81" mass="8962">MKIRKLHRITAITFAPLFILLGVSGCALLFRKAGFYSKDIKEFLVSIHTWEIIAPYVGGVVGLGLLIVAITGIIIFFKRNA</sequence>
<feature type="transmembrane region" description="Helical" evidence="1">
    <location>
        <begin position="53"/>
        <end position="77"/>
    </location>
</feature>
<dbReference type="Proteomes" id="UP000287853">
    <property type="component" value="Unassembled WGS sequence"/>
</dbReference>
<proteinExistence type="predicted"/>
<dbReference type="AlphaFoldDB" id="A0A444IZP3"/>
<accession>A0A444IZP3</accession>
<dbReference type="PROSITE" id="PS51257">
    <property type="entry name" value="PROKAR_LIPOPROTEIN"/>
    <property type="match status" value="1"/>
</dbReference>
<comment type="caution">
    <text evidence="2">The sequence shown here is derived from an EMBL/GenBank/DDBJ whole genome shotgun (WGS) entry which is preliminary data.</text>
</comment>
<organism evidence="2 3">
    <name type="scientific">Candidatus Electrothrix aarhusensis</name>
    <dbReference type="NCBI Taxonomy" id="1859131"/>
    <lineage>
        <taxon>Bacteria</taxon>
        <taxon>Pseudomonadati</taxon>
        <taxon>Thermodesulfobacteriota</taxon>
        <taxon>Desulfobulbia</taxon>
        <taxon>Desulfobulbales</taxon>
        <taxon>Desulfobulbaceae</taxon>
        <taxon>Candidatus Electrothrix</taxon>
    </lineage>
</organism>
<keyword evidence="1" id="KW-0812">Transmembrane</keyword>
<name>A0A444IZP3_9BACT</name>
<evidence type="ECO:0000313" key="3">
    <source>
        <dbReference type="Proteomes" id="UP000287853"/>
    </source>
</evidence>
<evidence type="ECO:0000256" key="1">
    <source>
        <dbReference type="SAM" id="Phobius"/>
    </source>
</evidence>
<reference evidence="2 3" key="1">
    <citation type="submission" date="2017-01" db="EMBL/GenBank/DDBJ databases">
        <title>The cable genome- insights into the physiology and evolution of filamentous bacteria capable of sulfide oxidation via long distance electron transfer.</title>
        <authorList>
            <person name="Schreiber L."/>
            <person name="Bjerg J.T."/>
            <person name="Boggild A."/>
            <person name="Van De Vossenberg J."/>
            <person name="Meysman F."/>
            <person name="Nielsen L.P."/>
            <person name="Schramm A."/>
            <person name="Kjeldsen K.U."/>
        </authorList>
    </citation>
    <scope>NUCLEOTIDE SEQUENCE [LARGE SCALE GENOMIC DNA]</scope>
    <source>
        <strain evidence="2">MCF</strain>
    </source>
</reference>
<keyword evidence="1" id="KW-0472">Membrane</keyword>
<protein>
    <submittedName>
        <fullName evidence="2">PepSY-associated TM helix</fullName>
    </submittedName>
</protein>
<evidence type="ECO:0000313" key="2">
    <source>
        <dbReference type="EMBL" id="RWX46125.1"/>
    </source>
</evidence>
<dbReference type="EMBL" id="MTKO01000069">
    <property type="protein sequence ID" value="RWX46125.1"/>
    <property type="molecule type" value="Genomic_DNA"/>
</dbReference>
<keyword evidence="3" id="KW-1185">Reference proteome</keyword>